<evidence type="ECO:0000256" key="2">
    <source>
        <dbReference type="ARBA" id="ARBA00009430"/>
    </source>
</evidence>
<comment type="subcellular location">
    <subcellularLocation>
        <location evidence="1">Nucleus</location>
        <location evidence="1">Nucleolus</location>
    </subcellularLocation>
</comment>
<evidence type="ECO:0008006" key="7">
    <source>
        <dbReference type="Google" id="ProtNLM"/>
    </source>
</evidence>
<keyword evidence="5" id="KW-0539">Nucleus</keyword>
<dbReference type="Pfam" id="PF06870">
    <property type="entry name" value="RNA_pol_I_A49"/>
    <property type="match status" value="1"/>
</dbReference>
<keyword evidence="3" id="KW-0240">DNA-directed RNA polymerase</keyword>
<proteinExistence type="evidence at transcript level"/>
<dbReference type="GO" id="GO:0005730">
    <property type="term" value="C:nucleolus"/>
    <property type="evidence" value="ECO:0007669"/>
    <property type="project" value="UniProtKB-SubCell"/>
</dbReference>
<sequence>MESSGKSSKKRKRKRTLVQTEYIKPQSGFGCPFVGYFSSGYDPLKKGDASSSLEVGVYQNTRKFKTKQMELVARPKEANVDFVGTNYSGENSLWQPCNYLMGVFDKETSTLKLVPISGGRIFRMEARVQGMEYMSAVAEEENAEELTAENRQRQYQLLTATFGTHKSRLEAKRRDKSRLKEEALGDQSGIGKLFEEAAKNTTVLTSKEALARANANIVRNIPPYDASATKPEKVYLLENIILKEEWDQQPNIGELIAAGTNARAAAEFQRSDYPLFVRSRIDKLGSESGKGRDRLAHILSYITHLLNFKAMPLHAIKRLLKARTTLEHDTDDKETARLMESSKIPGVTLAKFLKLFTDSKESTRSREKTDLLISYILVLTLMADGFETHPSDIAADLKMIVPDVKSHYQELGCKARGTQNNLKISLPIPLTFPTMNEAVQRRR</sequence>
<dbReference type="InterPro" id="IPR009668">
    <property type="entry name" value="RNA_pol-assoc_fac_A49-like"/>
</dbReference>
<dbReference type="AlphaFoldDB" id="B8LNA5"/>
<dbReference type="GO" id="GO:0003677">
    <property type="term" value="F:DNA binding"/>
    <property type="evidence" value="ECO:0007669"/>
    <property type="project" value="InterPro"/>
</dbReference>
<dbReference type="GO" id="GO:0000428">
    <property type="term" value="C:DNA-directed RNA polymerase complex"/>
    <property type="evidence" value="ECO:0007669"/>
    <property type="project" value="UniProtKB-KW"/>
</dbReference>
<evidence type="ECO:0000256" key="4">
    <source>
        <dbReference type="ARBA" id="ARBA00023163"/>
    </source>
</evidence>
<dbReference type="PANTHER" id="PTHR14440">
    <property type="entry name" value="DNA-DIRECTED RNA POLYMERASE I SUBUNIT RPA49"/>
    <property type="match status" value="1"/>
</dbReference>
<comment type="similarity">
    <text evidence="2">Belongs to the eukaryotic RPA49/POLR1E RNA polymerase subunit family.</text>
</comment>
<protein>
    <recommendedName>
        <fullName evidence="7">DNA-directed RNA polymerase I subunit rpa49</fullName>
    </recommendedName>
</protein>
<dbReference type="GO" id="GO:0006351">
    <property type="term" value="P:DNA-templated transcription"/>
    <property type="evidence" value="ECO:0007669"/>
    <property type="project" value="InterPro"/>
</dbReference>
<evidence type="ECO:0000256" key="5">
    <source>
        <dbReference type="ARBA" id="ARBA00023242"/>
    </source>
</evidence>
<evidence type="ECO:0000256" key="3">
    <source>
        <dbReference type="ARBA" id="ARBA00022478"/>
    </source>
</evidence>
<accession>B8LNA5</accession>
<evidence type="ECO:0000313" key="6">
    <source>
        <dbReference type="EMBL" id="ABR17135.1"/>
    </source>
</evidence>
<dbReference type="EMBL" id="EF677301">
    <property type="protein sequence ID" value="ABR17135.1"/>
    <property type="molecule type" value="mRNA"/>
</dbReference>
<evidence type="ECO:0000256" key="1">
    <source>
        <dbReference type="ARBA" id="ARBA00004604"/>
    </source>
</evidence>
<organism evidence="6">
    <name type="scientific">Picea sitchensis</name>
    <name type="common">Sitka spruce</name>
    <name type="synonym">Pinus sitchensis</name>
    <dbReference type="NCBI Taxonomy" id="3332"/>
    <lineage>
        <taxon>Eukaryota</taxon>
        <taxon>Viridiplantae</taxon>
        <taxon>Streptophyta</taxon>
        <taxon>Embryophyta</taxon>
        <taxon>Tracheophyta</taxon>
        <taxon>Spermatophyta</taxon>
        <taxon>Pinopsida</taxon>
        <taxon>Pinidae</taxon>
        <taxon>Conifers I</taxon>
        <taxon>Pinales</taxon>
        <taxon>Pinaceae</taxon>
        <taxon>Picea</taxon>
    </lineage>
</organism>
<name>B8LNA5_PICSI</name>
<keyword evidence="4" id="KW-0804">Transcription</keyword>
<reference evidence="6" key="1">
    <citation type="submission" date="2007-06" db="EMBL/GenBank/DDBJ databases">
        <title>Full length cDNA sequences from Sitka Spruce (Picea sitchensis).</title>
        <authorList>
            <person name="Ralph S.G."/>
            <person name="Chun H.E."/>
            <person name="Liao N."/>
            <person name="Ali J."/>
            <person name="Reid K."/>
            <person name="Kolosova N."/>
            <person name="Cooper N."/>
            <person name="Cullis C."/>
            <person name="Jancsik S."/>
            <person name="Moore R."/>
            <person name="Mayo M."/>
            <person name="Wagner S."/>
            <person name="Holt R.A."/>
            <person name="Jones S.J.M."/>
            <person name="Marra M.A."/>
            <person name="Ritland C.E."/>
            <person name="Ritland K."/>
            <person name="Bohlmann J."/>
        </authorList>
    </citation>
    <scope>NUCLEOTIDE SEQUENCE</scope>
    <source>
        <tissue evidence="6">Green portion of the leader tissue</tissue>
    </source>
</reference>